<evidence type="ECO:0000259" key="4">
    <source>
        <dbReference type="Pfam" id="PF00717"/>
    </source>
</evidence>
<keyword evidence="2" id="KW-0238">DNA-binding</keyword>
<dbReference type="CDD" id="cd06529">
    <property type="entry name" value="S24_LexA-like"/>
    <property type="match status" value="1"/>
</dbReference>
<accession>A0A844VZD1</accession>
<name>A0A844VZD1_9RHOB</name>
<keyword evidence="1" id="KW-0805">Transcription regulation</keyword>
<proteinExistence type="predicted"/>
<protein>
    <recommendedName>
        <fullName evidence="4">Peptidase S24/S26A/S26B/S26C domain-containing protein</fullName>
    </recommendedName>
</protein>
<dbReference type="AlphaFoldDB" id="A0A844VZD1"/>
<dbReference type="PANTHER" id="PTHR40661:SF3">
    <property type="entry name" value="FELS-1 PROPHAGE TRANSCRIPTIONAL REGULATOR"/>
    <property type="match status" value="1"/>
</dbReference>
<evidence type="ECO:0000313" key="6">
    <source>
        <dbReference type="Proteomes" id="UP000443843"/>
    </source>
</evidence>
<evidence type="ECO:0000256" key="1">
    <source>
        <dbReference type="ARBA" id="ARBA00023015"/>
    </source>
</evidence>
<keyword evidence="6" id="KW-1185">Reference proteome</keyword>
<organism evidence="5 6">
    <name type="scientific">Pseudooceanicola pacificus</name>
    <dbReference type="NCBI Taxonomy" id="2676438"/>
    <lineage>
        <taxon>Bacteria</taxon>
        <taxon>Pseudomonadati</taxon>
        <taxon>Pseudomonadota</taxon>
        <taxon>Alphaproteobacteria</taxon>
        <taxon>Rhodobacterales</taxon>
        <taxon>Paracoccaceae</taxon>
        <taxon>Pseudooceanicola</taxon>
    </lineage>
</organism>
<evidence type="ECO:0000256" key="2">
    <source>
        <dbReference type="ARBA" id="ARBA00023125"/>
    </source>
</evidence>
<dbReference type="PANTHER" id="PTHR40661">
    <property type="match status" value="1"/>
</dbReference>
<evidence type="ECO:0000313" key="5">
    <source>
        <dbReference type="EMBL" id="MWB77136.1"/>
    </source>
</evidence>
<dbReference type="Pfam" id="PF00717">
    <property type="entry name" value="Peptidase_S24"/>
    <property type="match status" value="1"/>
</dbReference>
<evidence type="ECO:0000256" key="3">
    <source>
        <dbReference type="ARBA" id="ARBA00023163"/>
    </source>
</evidence>
<comment type="caution">
    <text evidence="5">The sequence shown here is derived from an EMBL/GenBank/DDBJ whole genome shotgun (WGS) entry which is preliminary data.</text>
</comment>
<dbReference type="InterPro" id="IPR039418">
    <property type="entry name" value="LexA-like"/>
</dbReference>
<gene>
    <name evidence="5" type="ORF">GLS40_03775</name>
</gene>
<dbReference type="Gene3D" id="2.10.109.10">
    <property type="entry name" value="Umud Fragment, subunit A"/>
    <property type="match status" value="1"/>
</dbReference>
<feature type="domain" description="Peptidase S24/S26A/S26B/S26C" evidence="4">
    <location>
        <begin position="53"/>
        <end position="172"/>
    </location>
</feature>
<dbReference type="InterPro" id="IPR015927">
    <property type="entry name" value="Peptidase_S24_S26A/B/C"/>
</dbReference>
<dbReference type="InterPro" id="IPR036286">
    <property type="entry name" value="LexA/Signal_pep-like_sf"/>
</dbReference>
<dbReference type="GO" id="GO:0003677">
    <property type="term" value="F:DNA binding"/>
    <property type="evidence" value="ECO:0007669"/>
    <property type="project" value="UniProtKB-KW"/>
</dbReference>
<dbReference type="Proteomes" id="UP000443843">
    <property type="component" value="Unassembled WGS sequence"/>
</dbReference>
<dbReference type="SUPFAM" id="SSF51306">
    <property type="entry name" value="LexA/Signal peptidase"/>
    <property type="match status" value="1"/>
</dbReference>
<reference evidence="5 6" key="1">
    <citation type="submission" date="2019-11" db="EMBL/GenBank/DDBJ databases">
        <title>Pseudooceanicola pacifica sp. nov., isolated from deep-sea sediment of the Pacific Ocean.</title>
        <authorList>
            <person name="Lyu L."/>
        </authorList>
    </citation>
    <scope>NUCLEOTIDE SEQUENCE [LARGE SCALE GENOMIC DNA]</scope>
    <source>
        <strain evidence="5 6">216_PA32_1</strain>
    </source>
</reference>
<dbReference type="EMBL" id="WNXQ01000002">
    <property type="protein sequence ID" value="MWB77136.1"/>
    <property type="molecule type" value="Genomic_DNA"/>
</dbReference>
<keyword evidence="3" id="KW-0804">Transcription</keyword>
<sequence>MRRGSAPSFEKLQSICEVLDLEFYVGPRRPSLSAHQKIARAGQFVMVERFDVKLAAGAGASVDNTVPLAPVAFRTRWIDDQGLQADKCCVVSVAGDSMVPPLHDGDLVLIDRRKADVRSGHVYAFVDVSGDVRVKRLELHADRLAIRSENPTVPLEFREPVEVEQMVVIGRVAWSGHTWSASGQ</sequence>